<protein>
    <submittedName>
        <fullName evidence="3">PAP2 superfamily protein</fullName>
    </submittedName>
</protein>
<evidence type="ECO:0000313" key="3">
    <source>
        <dbReference type="EMBL" id="QDU71268.1"/>
    </source>
</evidence>
<dbReference type="RefSeq" id="WP_145445423.1">
    <property type="nucleotide sequence ID" value="NZ_CP036280.1"/>
</dbReference>
<evidence type="ECO:0000313" key="4">
    <source>
        <dbReference type="Proteomes" id="UP000320386"/>
    </source>
</evidence>
<dbReference type="Proteomes" id="UP000320386">
    <property type="component" value="Chromosome"/>
</dbReference>
<feature type="domain" description="Phosphatidic acid phosphatase type 2/haloperoxidase" evidence="2">
    <location>
        <begin position="147"/>
        <end position="259"/>
    </location>
</feature>
<accession>A0A518BWB8</accession>
<reference evidence="3 4" key="1">
    <citation type="submission" date="2019-02" db="EMBL/GenBank/DDBJ databases">
        <title>Deep-cultivation of Planctomycetes and their phenomic and genomic characterization uncovers novel biology.</title>
        <authorList>
            <person name="Wiegand S."/>
            <person name="Jogler M."/>
            <person name="Boedeker C."/>
            <person name="Pinto D."/>
            <person name="Vollmers J."/>
            <person name="Rivas-Marin E."/>
            <person name="Kohn T."/>
            <person name="Peeters S.H."/>
            <person name="Heuer A."/>
            <person name="Rast P."/>
            <person name="Oberbeckmann S."/>
            <person name="Bunk B."/>
            <person name="Jeske O."/>
            <person name="Meyerdierks A."/>
            <person name="Storesund J.E."/>
            <person name="Kallscheuer N."/>
            <person name="Luecker S."/>
            <person name="Lage O.M."/>
            <person name="Pohl T."/>
            <person name="Merkel B.J."/>
            <person name="Hornburger P."/>
            <person name="Mueller R.-W."/>
            <person name="Bruemmer F."/>
            <person name="Labrenz M."/>
            <person name="Spormann A.M."/>
            <person name="Op den Camp H."/>
            <person name="Overmann J."/>
            <person name="Amann R."/>
            <person name="Jetten M.S.M."/>
            <person name="Mascher T."/>
            <person name="Medema M.H."/>
            <person name="Devos D.P."/>
            <person name="Kaster A.-K."/>
            <person name="Ovreas L."/>
            <person name="Rohde M."/>
            <person name="Galperin M.Y."/>
            <person name="Jogler C."/>
        </authorList>
    </citation>
    <scope>NUCLEOTIDE SEQUENCE [LARGE SCALE GENOMIC DNA]</scope>
    <source>
        <strain evidence="3 4">Pan265</strain>
    </source>
</reference>
<dbReference type="InterPro" id="IPR000326">
    <property type="entry name" value="PAP2/HPO"/>
</dbReference>
<name>A0A518BWB8_9BACT</name>
<proteinExistence type="predicted"/>
<dbReference type="SMART" id="SM00014">
    <property type="entry name" value="acidPPc"/>
    <property type="match status" value="1"/>
</dbReference>
<dbReference type="AlphaFoldDB" id="A0A518BWB8"/>
<feature type="transmembrane region" description="Helical" evidence="1">
    <location>
        <begin position="26"/>
        <end position="45"/>
    </location>
</feature>
<feature type="transmembrane region" description="Helical" evidence="1">
    <location>
        <begin position="121"/>
        <end position="137"/>
    </location>
</feature>
<feature type="transmembrane region" description="Helical" evidence="1">
    <location>
        <begin position="95"/>
        <end position="114"/>
    </location>
</feature>
<sequence>MRPNLNEQRHWLVSLPTPVEGRPLSARWLVIAIVTLTLILLLRIIDHAAIEAVHAWPTTARTTLSWLTEWGGSQPYLVAAAVWLLSFLIPGVTARRITTTLLAFIVIAWSLLNVDGSPRERATWIITGLLLLALGFLRDQHRWINPVILVVICVVVSGVAVNIAKPLAGHTRPRLWIEHRIDDWQPLTLGYDHGSFPSGHATTAGAVAGSIAIVFPVTRIPMLMLGTAVATTRIGTLSHYPSDTLAGLWLGWVTPGLLRHLVRRKSDQLTRSSADHA</sequence>
<keyword evidence="4" id="KW-1185">Reference proteome</keyword>
<keyword evidence="1" id="KW-0812">Transmembrane</keyword>
<dbReference type="SUPFAM" id="SSF48317">
    <property type="entry name" value="Acid phosphatase/Vanadium-dependent haloperoxidase"/>
    <property type="match status" value="1"/>
</dbReference>
<feature type="transmembrane region" description="Helical" evidence="1">
    <location>
        <begin position="143"/>
        <end position="164"/>
    </location>
</feature>
<organism evidence="3 4">
    <name type="scientific">Mucisphaera calidilacus</name>
    <dbReference type="NCBI Taxonomy" id="2527982"/>
    <lineage>
        <taxon>Bacteria</taxon>
        <taxon>Pseudomonadati</taxon>
        <taxon>Planctomycetota</taxon>
        <taxon>Phycisphaerae</taxon>
        <taxon>Phycisphaerales</taxon>
        <taxon>Phycisphaeraceae</taxon>
        <taxon>Mucisphaera</taxon>
    </lineage>
</organism>
<evidence type="ECO:0000259" key="2">
    <source>
        <dbReference type="SMART" id="SM00014"/>
    </source>
</evidence>
<dbReference type="Pfam" id="PF01569">
    <property type="entry name" value="PAP2"/>
    <property type="match status" value="1"/>
</dbReference>
<gene>
    <name evidence="3" type="ORF">Pan265_11170</name>
</gene>
<keyword evidence="1" id="KW-1133">Transmembrane helix</keyword>
<dbReference type="KEGG" id="mcad:Pan265_11170"/>
<dbReference type="Gene3D" id="1.20.144.10">
    <property type="entry name" value="Phosphatidic acid phosphatase type 2/haloperoxidase"/>
    <property type="match status" value="1"/>
</dbReference>
<evidence type="ECO:0000256" key="1">
    <source>
        <dbReference type="SAM" id="Phobius"/>
    </source>
</evidence>
<dbReference type="OrthoDB" id="268168at2"/>
<dbReference type="EMBL" id="CP036280">
    <property type="protein sequence ID" value="QDU71268.1"/>
    <property type="molecule type" value="Genomic_DNA"/>
</dbReference>
<feature type="transmembrane region" description="Helical" evidence="1">
    <location>
        <begin position="66"/>
        <end position="89"/>
    </location>
</feature>
<dbReference type="InterPro" id="IPR036938">
    <property type="entry name" value="PAP2/HPO_sf"/>
</dbReference>
<keyword evidence="1" id="KW-0472">Membrane</keyword>